<reference evidence="7" key="1">
    <citation type="journal article" date="2020" name="Stud. Mycol.">
        <title>101 Dothideomycetes genomes: a test case for predicting lifestyles and emergence of pathogens.</title>
        <authorList>
            <person name="Haridas S."/>
            <person name="Albert R."/>
            <person name="Binder M."/>
            <person name="Bloem J."/>
            <person name="Labutti K."/>
            <person name="Salamov A."/>
            <person name="Andreopoulos B."/>
            <person name="Baker S."/>
            <person name="Barry K."/>
            <person name="Bills G."/>
            <person name="Bluhm B."/>
            <person name="Cannon C."/>
            <person name="Castanera R."/>
            <person name="Culley D."/>
            <person name="Daum C."/>
            <person name="Ezra D."/>
            <person name="Gonzalez J."/>
            <person name="Henrissat B."/>
            <person name="Kuo A."/>
            <person name="Liang C."/>
            <person name="Lipzen A."/>
            <person name="Lutzoni F."/>
            <person name="Magnuson J."/>
            <person name="Mondo S."/>
            <person name="Nolan M."/>
            <person name="Ohm R."/>
            <person name="Pangilinan J."/>
            <person name="Park H.-J."/>
            <person name="Ramirez L."/>
            <person name="Alfaro M."/>
            <person name="Sun H."/>
            <person name="Tritt A."/>
            <person name="Yoshinaga Y."/>
            <person name="Zwiers L.-H."/>
            <person name="Turgeon B."/>
            <person name="Goodwin S."/>
            <person name="Spatafora J."/>
            <person name="Crous P."/>
            <person name="Grigoriev I."/>
        </authorList>
    </citation>
    <scope>NUCLEOTIDE SEQUENCE</scope>
    <source>
        <strain evidence="7">CBS 269.34</strain>
    </source>
</reference>
<dbReference type="Proteomes" id="UP000799750">
    <property type="component" value="Unassembled WGS sequence"/>
</dbReference>
<dbReference type="GO" id="GO:0008270">
    <property type="term" value="F:zinc ion binding"/>
    <property type="evidence" value="ECO:0007669"/>
    <property type="project" value="UniProtKB-KW"/>
</dbReference>
<gene>
    <name evidence="7" type="ORF">BU16DRAFT_566195</name>
</gene>
<evidence type="ECO:0000256" key="5">
    <source>
        <dbReference type="SAM" id="Phobius"/>
    </source>
</evidence>
<evidence type="ECO:0000313" key="7">
    <source>
        <dbReference type="EMBL" id="KAF2490167.1"/>
    </source>
</evidence>
<dbReference type="InterPro" id="IPR050731">
    <property type="entry name" value="HRD1_E3_ubiq-ligases"/>
</dbReference>
<sequence>MEDRMSATLEEFLRNDLLELPVECQICFEEFDTECHTAVLATSNPHCHHVFGRKCLMVWLTSDFARKKECPVCANKFYQPKPVSPEPISPALRLRRLQSQVDALQSQADALHSPAVVPAVPAPVEIPAGPAAADEFIRLDNHRAEPNATAEINALINRNLAAGSVASADQWTVPIIGPVTNEFSLDAQIAGYLRPPIFDHVIGRQVDGLKVDHDLRSALVVLFSPIVLNAQRAALLTRLRDPAVAQATGHTAANIEIFCNALRTELQDPATWTPMPPMALMDFEINTALVPEILSVRVDLLVAELYNCEAPDWFHLYLFSSTFLNAYRAGFLARLYSPTIMETTGRSAASIEELRLALIALLTFEAPAPVVVPAEPTAAMNVPLTQPVPAASIQEHLLNAIPGDAIDYNAPTSEPVARVLFPFLLHRFADRTDVQALSGLGLHFVSMMIDPTRLHALRARILGDVTLSEHHHAELLAVHNAAALRAPIAPVDQEVPRAAVAPEVLVAPVAPVPSLEHYFQVLPATPGHPEPQLDARFLAALNSPAMMDVWFPALMNLAPDETAVNALNALDPRVTEYILHPSRLQLSRMRCLVRGSQTSLSRLTLELIRAAYNAANGAAAAENHEFPLAHAAPVAPSDDAAVVAPELPVLGFALNVFFGAILVMLIFIMMQGALGSVLLLLGWHADFQPE</sequence>
<dbReference type="EMBL" id="MU004197">
    <property type="protein sequence ID" value="KAF2490167.1"/>
    <property type="molecule type" value="Genomic_DNA"/>
</dbReference>
<dbReference type="PROSITE" id="PS50089">
    <property type="entry name" value="ZF_RING_2"/>
    <property type="match status" value="1"/>
</dbReference>
<feature type="transmembrane region" description="Helical" evidence="5">
    <location>
        <begin position="656"/>
        <end position="681"/>
    </location>
</feature>
<feature type="domain" description="RING-type" evidence="6">
    <location>
        <begin position="24"/>
        <end position="73"/>
    </location>
</feature>
<dbReference type="Pfam" id="PF13639">
    <property type="entry name" value="zf-RING_2"/>
    <property type="match status" value="1"/>
</dbReference>
<keyword evidence="2 4" id="KW-0863">Zinc-finger</keyword>
<keyword evidence="1" id="KW-0479">Metal-binding</keyword>
<evidence type="ECO:0000256" key="1">
    <source>
        <dbReference type="ARBA" id="ARBA00022723"/>
    </source>
</evidence>
<protein>
    <recommendedName>
        <fullName evidence="6">RING-type domain-containing protein</fullName>
    </recommendedName>
</protein>
<dbReference type="GO" id="GO:0061630">
    <property type="term" value="F:ubiquitin protein ligase activity"/>
    <property type="evidence" value="ECO:0007669"/>
    <property type="project" value="TreeGrafter"/>
</dbReference>
<dbReference type="GO" id="GO:0043161">
    <property type="term" value="P:proteasome-mediated ubiquitin-dependent protein catabolic process"/>
    <property type="evidence" value="ECO:0007669"/>
    <property type="project" value="TreeGrafter"/>
</dbReference>
<accession>A0A6A6QFA5</accession>
<organism evidence="7 8">
    <name type="scientific">Lophium mytilinum</name>
    <dbReference type="NCBI Taxonomy" id="390894"/>
    <lineage>
        <taxon>Eukaryota</taxon>
        <taxon>Fungi</taxon>
        <taxon>Dikarya</taxon>
        <taxon>Ascomycota</taxon>
        <taxon>Pezizomycotina</taxon>
        <taxon>Dothideomycetes</taxon>
        <taxon>Pleosporomycetidae</taxon>
        <taxon>Mytilinidiales</taxon>
        <taxon>Mytilinidiaceae</taxon>
        <taxon>Lophium</taxon>
    </lineage>
</organism>
<keyword evidence="5" id="KW-0472">Membrane</keyword>
<dbReference type="InterPro" id="IPR001841">
    <property type="entry name" value="Znf_RING"/>
</dbReference>
<keyword evidence="8" id="KW-1185">Reference proteome</keyword>
<dbReference type="SUPFAM" id="SSF57850">
    <property type="entry name" value="RING/U-box"/>
    <property type="match status" value="1"/>
</dbReference>
<dbReference type="OrthoDB" id="8062037at2759"/>
<dbReference type="GO" id="GO:0012505">
    <property type="term" value="C:endomembrane system"/>
    <property type="evidence" value="ECO:0007669"/>
    <property type="project" value="TreeGrafter"/>
</dbReference>
<evidence type="ECO:0000256" key="3">
    <source>
        <dbReference type="ARBA" id="ARBA00022833"/>
    </source>
</evidence>
<dbReference type="Gene3D" id="3.30.40.10">
    <property type="entry name" value="Zinc/RING finger domain, C3HC4 (zinc finger)"/>
    <property type="match status" value="1"/>
</dbReference>
<keyword evidence="5" id="KW-0812">Transmembrane</keyword>
<keyword evidence="5" id="KW-1133">Transmembrane helix</keyword>
<evidence type="ECO:0000313" key="8">
    <source>
        <dbReference type="Proteomes" id="UP000799750"/>
    </source>
</evidence>
<keyword evidence="3" id="KW-0862">Zinc</keyword>
<dbReference type="InterPro" id="IPR013083">
    <property type="entry name" value="Znf_RING/FYVE/PHD"/>
</dbReference>
<evidence type="ECO:0000256" key="2">
    <source>
        <dbReference type="ARBA" id="ARBA00022771"/>
    </source>
</evidence>
<proteinExistence type="predicted"/>
<evidence type="ECO:0000259" key="6">
    <source>
        <dbReference type="PROSITE" id="PS50089"/>
    </source>
</evidence>
<dbReference type="PANTHER" id="PTHR22763">
    <property type="entry name" value="RING ZINC FINGER PROTEIN"/>
    <property type="match status" value="1"/>
</dbReference>
<name>A0A6A6QFA5_9PEZI</name>
<dbReference type="AlphaFoldDB" id="A0A6A6QFA5"/>
<evidence type="ECO:0000256" key="4">
    <source>
        <dbReference type="PROSITE-ProRule" id="PRU00175"/>
    </source>
</evidence>